<evidence type="ECO:0000313" key="1">
    <source>
        <dbReference type="EMBL" id="CAL1603740.1"/>
    </source>
</evidence>
<proteinExistence type="predicted"/>
<evidence type="ECO:0000313" key="2">
    <source>
        <dbReference type="Proteomes" id="UP001497482"/>
    </source>
</evidence>
<accession>A0AAV2LN08</accession>
<name>A0AAV2LN08_KNICA</name>
<sequence length="140" mass="14588">MPAGSLSVPSVEPRRVCSNLLETAAQLEPDLKGYGQLAGHGQVCEGGRRAGEGHSDGGRSRQAWGSYRCATVACRYSSALKAATFPLYLPGEACLPFTGLIFLLEPLTIYSVPLPPPLPPTGNGLSLISPSICGKSQAGF</sequence>
<protein>
    <submittedName>
        <fullName evidence="1">Uncharacterized protein</fullName>
    </submittedName>
</protein>
<dbReference type="EMBL" id="OZ035826">
    <property type="protein sequence ID" value="CAL1603740.1"/>
    <property type="molecule type" value="Genomic_DNA"/>
</dbReference>
<organism evidence="1 2">
    <name type="scientific">Knipowitschia caucasica</name>
    <name type="common">Caucasian dwarf goby</name>
    <name type="synonym">Pomatoschistus caucasicus</name>
    <dbReference type="NCBI Taxonomy" id="637954"/>
    <lineage>
        <taxon>Eukaryota</taxon>
        <taxon>Metazoa</taxon>
        <taxon>Chordata</taxon>
        <taxon>Craniata</taxon>
        <taxon>Vertebrata</taxon>
        <taxon>Euteleostomi</taxon>
        <taxon>Actinopterygii</taxon>
        <taxon>Neopterygii</taxon>
        <taxon>Teleostei</taxon>
        <taxon>Neoteleostei</taxon>
        <taxon>Acanthomorphata</taxon>
        <taxon>Gobiaria</taxon>
        <taxon>Gobiiformes</taxon>
        <taxon>Gobioidei</taxon>
        <taxon>Gobiidae</taxon>
        <taxon>Gobiinae</taxon>
        <taxon>Knipowitschia</taxon>
    </lineage>
</organism>
<gene>
    <name evidence="1" type="ORF">KC01_LOCUS31377</name>
</gene>
<dbReference type="AlphaFoldDB" id="A0AAV2LN08"/>
<keyword evidence="2" id="KW-1185">Reference proteome</keyword>
<dbReference type="Proteomes" id="UP001497482">
    <property type="component" value="Chromosome 4"/>
</dbReference>
<reference evidence="1 2" key="1">
    <citation type="submission" date="2024-04" db="EMBL/GenBank/DDBJ databases">
        <authorList>
            <person name="Waldvogel A.-M."/>
            <person name="Schoenle A."/>
        </authorList>
    </citation>
    <scope>NUCLEOTIDE SEQUENCE [LARGE SCALE GENOMIC DNA]</scope>
</reference>